<organism evidence="1 2">
    <name type="scientific">Actinocorallia libanotica</name>
    <dbReference type="NCBI Taxonomy" id="46162"/>
    <lineage>
        <taxon>Bacteria</taxon>
        <taxon>Bacillati</taxon>
        <taxon>Actinomycetota</taxon>
        <taxon>Actinomycetes</taxon>
        <taxon>Streptosporangiales</taxon>
        <taxon>Thermomonosporaceae</taxon>
        <taxon>Actinocorallia</taxon>
    </lineage>
</organism>
<reference evidence="2" key="1">
    <citation type="journal article" date="2019" name="Int. J. Syst. Evol. Microbiol.">
        <title>The Global Catalogue of Microorganisms (GCM) 10K type strain sequencing project: providing services to taxonomists for standard genome sequencing and annotation.</title>
        <authorList>
            <consortium name="The Broad Institute Genomics Platform"/>
            <consortium name="The Broad Institute Genome Sequencing Center for Infectious Disease"/>
            <person name="Wu L."/>
            <person name="Ma J."/>
        </authorList>
    </citation>
    <scope>NUCLEOTIDE SEQUENCE [LARGE SCALE GENOMIC DNA]</scope>
    <source>
        <strain evidence="2">JCM 10696</strain>
    </source>
</reference>
<keyword evidence="2" id="KW-1185">Reference proteome</keyword>
<dbReference type="Proteomes" id="UP001500665">
    <property type="component" value="Unassembled WGS sequence"/>
</dbReference>
<evidence type="ECO:0000313" key="1">
    <source>
        <dbReference type="EMBL" id="GAA0942805.1"/>
    </source>
</evidence>
<dbReference type="PANTHER" id="PTHR34309">
    <property type="entry name" value="SLR1406 PROTEIN"/>
    <property type="match status" value="1"/>
</dbReference>
<proteinExistence type="predicted"/>
<evidence type="ECO:0000313" key="2">
    <source>
        <dbReference type="Proteomes" id="UP001500665"/>
    </source>
</evidence>
<accession>A0ABP4AXJ2</accession>
<gene>
    <name evidence="1" type="ORF">GCM10009550_14250</name>
</gene>
<dbReference type="Pfam" id="PF03928">
    <property type="entry name" value="HbpS-like"/>
    <property type="match status" value="1"/>
</dbReference>
<protein>
    <submittedName>
        <fullName evidence="1">Heme-binding protein</fullName>
    </submittedName>
</protein>
<dbReference type="EMBL" id="BAAAHH010000004">
    <property type="protein sequence ID" value="GAA0942805.1"/>
    <property type="molecule type" value="Genomic_DNA"/>
</dbReference>
<dbReference type="RefSeq" id="WP_344238023.1">
    <property type="nucleotide sequence ID" value="NZ_BAAAHH010000004.1"/>
</dbReference>
<dbReference type="InterPro" id="IPR052517">
    <property type="entry name" value="GlcG_carb_metab_protein"/>
</dbReference>
<dbReference type="InterPro" id="IPR005624">
    <property type="entry name" value="PduO/GlcC-like"/>
</dbReference>
<dbReference type="Gene3D" id="3.30.450.150">
    <property type="entry name" value="Haem-degrading domain"/>
    <property type="match status" value="1"/>
</dbReference>
<dbReference type="PANTHER" id="PTHR34309:SF10">
    <property type="entry name" value="SLR1406 PROTEIN"/>
    <property type="match status" value="1"/>
</dbReference>
<dbReference type="InterPro" id="IPR038084">
    <property type="entry name" value="PduO/GlcC-like_sf"/>
</dbReference>
<dbReference type="SUPFAM" id="SSF143744">
    <property type="entry name" value="GlcG-like"/>
    <property type="match status" value="1"/>
</dbReference>
<comment type="caution">
    <text evidence="1">The sequence shown here is derived from an EMBL/GenBank/DDBJ whole genome shotgun (WGS) entry which is preliminary data.</text>
</comment>
<sequence>MARKLSLQAARAAADAALDRAAADGLKVAVALVDARGADILVVRADGAPWFGPDVARAKARSSTAFRAPSEAMSGIRETYPDLFTIIDDQVPFRLTTLPGGLPVKHEGELLGAIGVSGATADQDVECARAAAAALTAFFDAV</sequence>
<name>A0ABP4AXJ2_9ACTN</name>